<dbReference type="NCBIfam" id="TIGR02913">
    <property type="entry name" value="HAF_rpt"/>
    <property type="match status" value="3"/>
</dbReference>
<comment type="caution">
    <text evidence="3">The sequence shown here is derived from an EMBL/GenBank/DDBJ whole genome shotgun (WGS) entry which is preliminary data.</text>
</comment>
<dbReference type="Proteomes" id="UP000440498">
    <property type="component" value="Unassembled WGS sequence"/>
</dbReference>
<evidence type="ECO:0000313" key="3">
    <source>
        <dbReference type="EMBL" id="MQA39981.1"/>
    </source>
</evidence>
<feature type="domain" description="Ice-binding protein C-terminal" evidence="2">
    <location>
        <begin position="334"/>
        <end position="358"/>
    </location>
</feature>
<dbReference type="AlphaFoldDB" id="A0A6A7N510"/>
<dbReference type="InterPro" id="IPR014262">
    <property type="entry name" value="HAF_rpt"/>
</dbReference>
<feature type="chain" id="PRO_5025482650" evidence="1">
    <location>
        <begin position="21"/>
        <end position="362"/>
    </location>
</feature>
<keyword evidence="1" id="KW-0732">Signal</keyword>
<gene>
    <name evidence="3" type="ORF">GEV02_17665</name>
</gene>
<dbReference type="EMBL" id="WHUG01000006">
    <property type="protein sequence ID" value="MQA39981.1"/>
    <property type="molecule type" value="Genomic_DNA"/>
</dbReference>
<dbReference type="InterPro" id="IPR013424">
    <property type="entry name" value="Ice-binding_C"/>
</dbReference>
<name>A0A6A7N510_9BURK</name>
<dbReference type="Pfam" id="PF07589">
    <property type="entry name" value="PEP-CTERM"/>
    <property type="match status" value="1"/>
</dbReference>
<dbReference type="RefSeq" id="WP_152839250.1">
    <property type="nucleotide sequence ID" value="NZ_WHUG01000006.1"/>
</dbReference>
<reference evidence="3 4" key="1">
    <citation type="submission" date="2019-10" db="EMBL/GenBank/DDBJ databases">
        <title>Two novel species isolated from a subtropical stream in China.</title>
        <authorList>
            <person name="Lu H."/>
        </authorList>
    </citation>
    <scope>NUCLEOTIDE SEQUENCE [LARGE SCALE GENOMIC DNA]</scope>
    <source>
        <strain evidence="3 4">FT29W</strain>
    </source>
</reference>
<evidence type="ECO:0000256" key="1">
    <source>
        <dbReference type="SAM" id="SignalP"/>
    </source>
</evidence>
<feature type="signal peptide" evidence="1">
    <location>
        <begin position="1"/>
        <end position="20"/>
    </location>
</feature>
<evidence type="ECO:0000313" key="4">
    <source>
        <dbReference type="Proteomes" id="UP000440498"/>
    </source>
</evidence>
<dbReference type="NCBIfam" id="TIGR02595">
    <property type="entry name" value="PEP_CTERM"/>
    <property type="match status" value="1"/>
</dbReference>
<evidence type="ECO:0000259" key="2">
    <source>
        <dbReference type="Pfam" id="PF07589"/>
    </source>
</evidence>
<protein>
    <submittedName>
        <fullName evidence="3">PEP-CTERM sorting domain-containing protein</fullName>
    </submittedName>
</protein>
<keyword evidence="4" id="KW-1185">Reference proteome</keyword>
<accession>A0A6A7N510</accession>
<sequence length="362" mass="37360">MQKLLLGAVLATALSTSAFAAAPRYKVSVVGTGIAGAALNEAGHAVSNRWGGGGAVTGMFYNGSTNVSIGTLGGSTSWVSGINKLDQVVGFSATGTADHAFLYGNGTISDLGTLGGNASQANAINDSGIVVGKADLNNGQTHAFRYTTTGGMQDIGTLGGSYSSATSVNAQGDILGYSTTASGAKHAFLYANGTMTDLTVKWSAISPDWGTVVGLDNLKFGHDGSIVGSVGFDWMGSNRFGMVYLNDQMTVLGAAAQVSGRSASGLTLMSDSPVPNSLVYSNGHYSQITDLLISPNDYSSVFFQYNTDINASGQILVAGWDINQQQTATYLLTPVPEPETWAMLVAGLGMLGWTARRRRTVA</sequence>
<proteinExistence type="predicted"/>
<organism evidence="3 4">
    <name type="scientific">Rugamonas aquatica</name>
    <dbReference type="NCBI Taxonomy" id="2743357"/>
    <lineage>
        <taxon>Bacteria</taxon>
        <taxon>Pseudomonadati</taxon>
        <taxon>Pseudomonadota</taxon>
        <taxon>Betaproteobacteria</taxon>
        <taxon>Burkholderiales</taxon>
        <taxon>Oxalobacteraceae</taxon>
        <taxon>Telluria group</taxon>
        <taxon>Rugamonas</taxon>
    </lineage>
</organism>